<accession>A0A225DE76</accession>
<evidence type="ECO:0000256" key="2">
    <source>
        <dbReference type="ARBA" id="ARBA00022737"/>
    </source>
</evidence>
<organism evidence="4 5">
    <name type="scientific">Fimbriiglobus ruber</name>
    <dbReference type="NCBI Taxonomy" id="1908690"/>
    <lineage>
        <taxon>Bacteria</taxon>
        <taxon>Pseudomonadati</taxon>
        <taxon>Planctomycetota</taxon>
        <taxon>Planctomycetia</taxon>
        <taxon>Gemmatales</taxon>
        <taxon>Gemmataceae</taxon>
        <taxon>Fimbriiglobus</taxon>
    </lineage>
</organism>
<dbReference type="OrthoDB" id="266966at2"/>
<evidence type="ECO:0000313" key="5">
    <source>
        <dbReference type="Proteomes" id="UP000214646"/>
    </source>
</evidence>
<evidence type="ECO:0000256" key="1">
    <source>
        <dbReference type="ARBA" id="ARBA00022729"/>
    </source>
</evidence>
<dbReference type="InterPro" id="IPR013519">
    <property type="entry name" value="Int_alpha_beta-p"/>
</dbReference>
<proteinExistence type="predicted"/>
<keyword evidence="3" id="KW-0325">Glycoprotein</keyword>
<dbReference type="InterPro" id="IPR013517">
    <property type="entry name" value="FG-GAP"/>
</dbReference>
<evidence type="ECO:0000256" key="3">
    <source>
        <dbReference type="ARBA" id="ARBA00023180"/>
    </source>
</evidence>
<dbReference type="SUPFAM" id="SSF69318">
    <property type="entry name" value="Integrin alpha N-terminal domain"/>
    <property type="match status" value="1"/>
</dbReference>
<dbReference type="AlphaFoldDB" id="A0A225DE76"/>
<name>A0A225DE76_9BACT</name>
<reference evidence="5" key="1">
    <citation type="submission" date="2017-06" db="EMBL/GenBank/DDBJ databases">
        <title>Genome analysis of Fimbriiglobus ruber SP5, the first member of the order Planctomycetales with confirmed chitinolytic capability.</title>
        <authorList>
            <person name="Ravin N.V."/>
            <person name="Rakitin A.L."/>
            <person name="Ivanova A.A."/>
            <person name="Beletsky A.V."/>
            <person name="Kulichevskaya I.S."/>
            <person name="Mardanov A.V."/>
            <person name="Dedysh S.N."/>
        </authorList>
    </citation>
    <scope>NUCLEOTIDE SEQUENCE [LARGE SCALE GENOMIC DNA]</scope>
    <source>
        <strain evidence="5">SP5</strain>
    </source>
</reference>
<dbReference type="Gene3D" id="2.130.10.130">
    <property type="entry name" value="Integrin alpha, N-terminal"/>
    <property type="match status" value="1"/>
</dbReference>
<keyword evidence="1" id="KW-0732">Signal</keyword>
<keyword evidence="5" id="KW-1185">Reference proteome</keyword>
<dbReference type="PANTHER" id="PTHR45460">
    <property type="entry name" value="SIMILAR TO CYSTEINE PROTEINASE"/>
    <property type="match status" value="1"/>
</dbReference>
<comment type="caution">
    <text evidence="4">The sequence shown here is derived from an EMBL/GenBank/DDBJ whole genome shotgun (WGS) entry which is preliminary data.</text>
</comment>
<dbReference type="Proteomes" id="UP000214646">
    <property type="component" value="Unassembled WGS sequence"/>
</dbReference>
<evidence type="ECO:0000313" key="4">
    <source>
        <dbReference type="EMBL" id="OWK34427.1"/>
    </source>
</evidence>
<gene>
    <name evidence="4" type="ORF">FRUB_10398</name>
</gene>
<dbReference type="Pfam" id="PF01839">
    <property type="entry name" value="FG-GAP"/>
    <property type="match status" value="2"/>
</dbReference>
<dbReference type="EMBL" id="NIDE01000020">
    <property type="protein sequence ID" value="OWK34427.1"/>
    <property type="molecule type" value="Genomic_DNA"/>
</dbReference>
<protein>
    <submittedName>
        <fullName evidence="4">Alkaline phosphatase</fullName>
    </submittedName>
</protein>
<dbReference type="RefSeq" id="WP_088260718.1">
    <property type="nucleotide sequence ID" value="NZ_NIDE01000020.1"/>
</dbReference>
<keyword evidence="2" id="KW-0677">Repeat</keyword>
<dbReference type="InterPro" id="IPR028994">
    <property type="entry name" value="Integrin_alpha_N"/>
</dbReference>
<sequence>MSRMNWLLVILAAGVVVGPVVAQPPIPRPPVALRSFGLPNIPGTAAPPTLGQSSVGVLAAQLSMDVQTLRSLVTALPLAPQPRMTVSLSADQTARSAAGFQQLAARTGDFNQLRIAYGPLDIQVQQFIGIARQAAQQAVPGNVTVANAAARLQFSNGRLSAVLNAGNPVVDQLRAAIARHARELDEQADELRGVLDDFGGPIADRNLSRTVRTFGTRAGRLAVQVETGMTIDQARREFGDLSATWSRIAAALGPIAAVNPRVRIQATQVDAVVRELAAILGGPGIPGLPDPGFGIIVPGSRVFVVGAGDGGGPHVRVFHDLRGGTSTDFFPYDPNFRGGVRVAVADLNGDGFPDIVTAPGRGMPPLVRVFNGRDLSLLAEFIAYDAPFDLGVYVAAANITRDGRALVATGPGTGGGPHAKVFDLALGKQIDSFLAHPAALRAGLRVALGDVNGDGIPDLVTSTGPGNGPHIKVFNGVNRALISEFNAYDPRWTGGVYVATADITRNGRAEIITGTDEGETSVVKVFDAIRGQKLAEIEPYPRLFRGGVRVAAYDVNGDGVLDIICAPGPGAAMPVRMFDGRNRAPLGEFAPFPQFGGGAFIGSR</sequence>
<dbReference type="PANTHER" id="PTHR45460:SF2">
    <property type="entry name" value="ALPHA 1,3 GLUCANASE, GH71 FAMILY (EUROFUNG)"/>
    <property type="match status" value="1"/>
</dbReference>
<dbReference type="SMART" id="SM00191">
    <property type="entry name" value="Int_alpha"/>
    <property type="match status" value="2"/>
</dbReference>